<sequence length="86" mass="9224">MSASNFWTAIRNPLMIAVVALYLLQIAIFLYVFVKKAELGTLGIIQTALYAIIVIGSGVLFFNESITLIKGIGIGLAIVGVILINL</sequence>
<comment type="caution">
    <text evidence="2">The sequence shown here is derived from an EMBL/GenBank/DDBJ whole genome shotgun (WGS) entry which is preliminary data.</text>
</comment>
<name>A0A1G1VNA4_9BACT</name>
<dbReference type="SUPFAM" id="SSF103481">
    <property type="entry name" value="Multidrug resistance efflux transporter EmrE"/>
    <property type="match status" value="1"/>
</dbReference>
<dbReference type="Gene3D" id="1.10.3730.20">
    <property type="match status" value="1"/>
</dbReference>
<evidence type="ECO:0008006" key="4">
    <source>
        <dbReference type="Google" id="ProtNLM"/>
    </source>
</evidence>
<keyword evidence="1" id="KW-0812">Transmembrane</keyword>
<dbReference type="AlphaFoldDB" id="A0A1G1VNA4"/>
<protein>
    <recommendedName>
        <fullName evidence="4">EamA domain-containing protein</fullName>
    </recommendedName>
</protein>
<evidence type="ECO:0000313" key="3">
    <source>
        <dbReference type="Proteomes" id="UP000179069"/>
    </source>
</evidence>
<proteinExistence type="predicted"/>
<keyword evidence="1" id="KW-1133">Transmembrane helix</keyword>
<dbReference type="EMBL" id="MHCI01000009">
    <property type="protein sequence ID" value="OGY16879.1"/>
    <property type="molecule type" value="Genomic_DNA"/>
</dbReference>
<gene>
    <name evidence="2" type="ORF">A2785_03900</name>
</gene>
<evidence type="ECO:0000256" key="1">
    <source>
        <dbReference type="SAM" id="Phobius"/>
    </source>
</evidence>
<reference evidence="2 3" key="1">
    <citation type="journal article" date="2016" name="Nat. Commun.">
        <title>Thousands of microbial genomes shed light on interconnected biogeochemical processes in an aquifer system.</title>
        <authorList>
            <person name="Anantharaman K."/>
            <person name="Brown C.T."/>
            <person name="Hug L.A."/>
            <person name="Sharon I."/>
            <person name="Castelle C.J."/>
            <person name="Probst A.J."/>
            <person name="Thomas B.C."/>
            <person name="Singh A."/>
            <person name="Wilkins M.J."/>
            <person name="Karaoz U."/>
            <person name="Brodie E.L."/>
            <person name="Williams K.H."/>
            <person name="Hubbard S.S."/>
            <person name="Banfield J.F."/>
        </authorList>
    </citation>
    <scope>NUCLEOTIDE SEQUENCE [LARGE SCALE GENOMIC DNA]</scope>
</reference>
<evidence type="ECO:0000313" key="2">
    <source>
        <dbReference type="EMBL" id="OGY16879.1"/>
    </source>
</evidence>
<feature type="transmembrane region" description="Helical" evidence="1">
    <location>
        <begin position="68"/>
        <end position="85"/>
    </location>
</feature>
<keyword evidence="1" id="KW-0472">Membrane</keyword>
<feature type="transmembrane region" description="Helical" evidence="1">
    <location>
        <begin position="14"/>
        <end position="34"/>
    </location>
</feature>
<dbReference type="Proteomes" id="UP000179069">
    <property type="component" value="Unassembled WGS sequence"/>
</dbReference>
<dbReference type="InterPro" id="IPR037185">
    <property type="entry name" value="EmrE-like"/>
</dbReference>
<feature type="transmembrane region" description="Helical" evidence="1">
    <location>
        <begin position="41"/>
        <end position="62"/>
    </location>
</feature>
<organism evidence="2 3">
    <name type="scientific">Candidatus Chisholmbacteria bacterium RIFCSPHIGHO2_01_FULL_49_18</name>
    <dbReference type="NCBI Taxonomy" id="1797590"/>
    <lineage>
        <taxon>Bacteria</taxon>
        <taxon>Candidatus Chisholmiibacteriota</taxon>
    </lineage>
</organism>
<accession>A0A1G1VNA4</accession>